<accession>A0ABQ0NYS7</accession>
<gene>
    <name evidence="2" type="ORF">AA15669_1004</name>
</gene>
<dbReference type="RefSeq" id="WP_018980690.1">
    <property type="nucleotide sequence ID" value="NZ_BAQD01000014.1"/>
</dbReference>
<dbReference type="PROSITE" id="PS51186">
    <property type="entry name" value="GNAT"/>
    <property type="match status" value="1"/>
</dbReference>
<dbReference type="EMBL" id="BAQD01000014">
    <property type="protein sequence ID" value="GBQ06599.1"/>
    <property type="molecule type" value="Genomic_DNA"/>
</dbReference>
<evidence type="ECO:0000313" key="2">
    <source>
        <dbReference type="EMBL" id="GBQ06599.1"/>
    </source>
</evidence>
<dbReference type="InterPro" id="IPR000182">
    <property type="entry name" value="GNAT_dom"/>
</dbReference>
<dbReference type="Proteomes" id="UP001062901">
    <property type="component" value="Unassembled WGS sequence"/>
</dbReference>
<dbReference type="InterPro" id="IPR051531">
    <property type="entry name" value="N-acetyltransferase"/>
</dbReference>
<dbReference type="SUPFAM" id="SSF55729">
    <property type="entry name" value="Acyl-CoA N-acyltransferases (Nat)"/>
    <property type="match status" value="1"/>
</dbReference>
<dbReference type="Gene3D" id="3.40.630.30">
    <property type="match status" value="1"/>
</dbReference>
<name>A0ABQ0NYS7_9PROT</name>
<comment type="caution">
    <text evidence="2">The sequence shown here is derived from an EMBL/GenBank/DDBJ whole genome shotgun (WGS) entry which is preliminary data.</text>
</comment>
<proteinExistence type="predicted"/>
<feature type="domain" description="N-acetyltransferase" evidence="1">
    <location>
        <begin position="26"/>
        <end position="169"/>
    </location>
</feature>
<evidence type="ECO:0000313" key="3">
    <source>
        <dbReference type="Proteomes" id="UP001062901"/>
    </source>
</evidence>
<reference evidence="2" key="1">
    <citation type="submission" date="2013-04" db="EMBL/GenBank/DDBJ databases">
        <title>The genome sequencing project of 58 acetic acid bacteria.</title>
        <authorList>
            <person name="Okamoto-Kainuma A."/>
            <person name="Ishikawa M."/>
            <person name="Umino S."/>
            <person name="Koizumi Y."/>
            <person name="Shiwa Y."/>
            <person name="Yoshikawa H."/>
            <person name="Matsutani M."/>
            <person name="Matsushita K."/>
        </authorList>
    </citation>
    <scope>NUCLEOTIDE SEQUENCE</scope>
    <source>
        <strain evidence="2">DSM 15669</strain>
    </source>
</reference>
<evidence type="ECO:0000259" key="1">
    <source>
        <dbReference type="PROSITE" id="PS51186"/>
    </source>
</evidence>
<protein>
    <submittedName>
        <fullName evidence="2">Acetyltransferase</fullName>
    </submittedName>
</protein>
<sequence>MKAPLEMPALHTERFTLRPLTKQDATVLTELTNHKDITEVVHFLPTPFTRADADALLDVTREEGGQFLGVCFHGNVSLVAVIGVHPRGDDQVEIGYWVHPAQYRRGIAYEAVSAALEALTHNVPQRQIIAECRAENRPSWQLLEKLGFVATGEYGLRPGRHVFVWRDHSA</sequence>
<dbReference type="Pfam" id="PF13302">
    <property type="entry name" value="Acetyltransf_3"/>
    <property type="match status" value="1"/>
</dbReference>
<organism evidence="2 3">
    <name type="scientific">Saccharibacter floricola DSM 15669</name>
    <dbReference type="NCBI Taxonomy" id="1123227"/>
    <lineage>
        <taxon>Bacteria</taxon>
        <taxon>Pseudomonadati</taxon>
        <taxon>Pseudomonadota</taxon>
        <taxon>Alphaproteobacteria</taxon>
        <taxon>Acetobacterales</taxon>
        <taxon>Acetobacteraceae</taxon>
        <taxon>Saccharibacter</taxon>
    </lineage>
</organism>
<dbReference type="PANTHER" id="PTHR43792">
    <property type="entry name" value="GNAT FAMILY, PUTATIVE (AFU_ORTHOLOGUE AFUA_3G00765)-RELATED-RELATED"/>
    <property type="match status" value="1"/>
</dbReference>
<keyword evidence="3" id="KW-1185">Reference proteome</keyword>
<dbReference type="InterPro" id="IPR016181">
    <property type="entry name" value="Acyl_CoA_acyltransferase"/>
</dbReference>